<keyword evidence="4" id="KW-0433">Leucine-rich repeat</keyword>
<keyword evidence="12 15" id="KW-1133">Transmembrane helix</keyword>
<dbReference type="SUPFAM" id="SSF52058">
    <property type="entry name" value="L domain-like"/>
    <property type="match status" value="1"/>
</dbReference>
<feature type="signal peptide" evidence="16">
    <location>
        <begin position="1"/>
        <end position="16"/>
    </location>
</feature>
<dbReference type="EMBL" id="CM010715">
    <property type="protein sequence ID" value="RZC48285.1"/>
    <property type="molecule type" value="Genomic_DNA"/>
</dbReference>
<dbReference type="Pfam" id="PF00560">
    <property type="entry name" value="LRR_1"/>
    <property type="match status" value="1"/>
</dbReference>
<evidence type="ECO:0000256" key="4">
    <source>
        <dbReference type="ARBA" id="ARBA00022614"/>
    </source>
</evidence>
<accession>A0A4Y7ILE8</accession>
<evidence type="ECO:0000256" key="9">
    <source>
        <dbReference type="ARBA" id="ARBA00022741"/>
    </source>
</evidence>
<evidence type="ECO:0000256" key="12">
    <source>
        <dbReference type="ARBA" id="ARBA00022989"/>
    </source>
</evidence>
<evidence type="ECO:0000256" key="15">
    <source>
        <dbReference type="SAM" id="Phobius"/>
    </source>
</evidence>
<dbReference type="Gramene" id="RZC48285">
    <property type="protein sequence ID" value="RZC48285"/>
    <property type="gene ID" value="C5167_041239"/>
</dbReference>
<dbReference type="PANTHER" id="PTHR45974">
    <property type="entry name" value="RECEPTOR-LIKE PROTEIN 55"/>
    <property type="match status" value="1"/>
</dbReference>
<dbReference type="FunFam" id="3.80.10.10:FF:000275">
    <property type="entry name" value="Leucine-rich repeat receptor-like protein kinase"/>
    <property type="match status" value="1"/>
</dbReference>
<keyword evidence="5" id="KW-0808">Transferase</keyword>
<evidence type="ECO:0000256" key="16">
    <source>
        <dbReference type="SAM" id="SignalP"/>
    </source>
</evidence>
<feature type="chain" id="PRO_5021495107" description="non-specific serine/threonine protein kinase" evidence="16">
    <location>
        <begin position="17"/>
        <end position="324"/>
    </location>
</feature>
<keyword evidence="7 16" id="KW-0732">Signal</keyword>
<keyword evidence="13 15" id="KW-0472">Membrane</keyword>
<keyword evidence="9" id="KW-0547">Nucleotide-binding</keyword>
<feature type="domain" description="Leucine-rich repeat-containing N-terminal plant-type" evidence="17">
    <location>
        <begin position="33"/>
        <end position="73"/>
    </location>
</feature>
<dbReference type="Gene3D" id="3.80.10.10">
    <property type="entry name" value="Ribonuclease Inhibitor"/>
    <property type="match status" value="2"/>
</dbReference>
<dbReference type="PANTHER" id="PTHR45974:SF272">
    <property type="entry name" value="LEUCINE RICH REPEAT FAMILY PROTEIN, EXPRESSED"/>
    <property type="match status" value="1"/>
</dbReference>
<organism evidence="18 19">
    <name type="scientific">Papaver somniferum</name>
    <name type="common">Opium poppy</name>
    <dbReference type="NCBI Taxonomy" id="3469"/>
    <lineage>
        <taxon>Eukaryota</taxon>
        <taxon>Viridiplantae</taxon>
        <taxon>Streptophyta</taxon>
        <taxon>Embryophyta</taxon>
        <taxon>Tracheophyta</taxon>
        <taxon>Spermatophyta</taxon>
        <taxon>Magnoliopsida</taxon>
        <taxon>Ranunculales</taxon>
        <taxon>Papaveraceae</taxon>
        <taxon>Papaveroideae</taxon>
        <taxon>Papaver</taxon>
    </lineage>
</organism>
<evidence type="ECO:0000256" key="14">
    <source>
        <dbReference type="ARBA" id="ARBA00023180"/>
    </source>
</evidence>
<gene>
    <name evidence="18" type="ORF">C5167_041239</name>
</gene>
<name>A0A4Y7ILE8_PAPSO</name>
<dbReference type="Pfam" id="PF08263">
    <property type="entry name" value="LRRNT_2"/>
    <property type="match status" value="1"/>
</dbReference>
<dbReference type="PROSITE" id="PS51450">
    <property type="entry name" value="LRR"/>
    <property type="match status" value="1"/>
</dbReference>
<sequence>MSFLLIIYITLVSLLSLNYSPEAFQSDLTYGNETDRLALLKLKSELTYYYYQQGYLNSWNDSDHCSWTGLKCNREHPRRVTVLELRHTQLGSSFLAIPPDIGNLTFLITLRLMYNGFQGEIPREIGRLFQLQYLDLSYNQLSGEIPSSLANCLDLKGLYLNDNNLKGVIPLSLQSLKGIQELILYRNHLSGPIPEYLKSFHSLETLDLSSNYFSGEVPKKGIFKNTSACPEISISEKLDKDFPLKRLLLISSGVVVCVIILCSFVKFISRRQAKIEPSSSESPSTKWVERCLQMVTSIASVSWCWSCLLEGDLQPNVQTWPYPS</sequence>
<dbReference type="GO" id="GO:0016020">
    <property type="term" value="C:membrane"/>
    <property type="evidence" value="ECO:0007669"/>
    <property type="project" value="UniProtKB-SubCell"/>
</dbReference>
<evidence type="ECO:0000256" key="3">
    <source>
        <dbReference type="ARBA" id="ARBA00022527"/>
    </source>
</evidence>
<keyword evidence="14" id="KW-0325">Glycoprotein</keyword>
<proteinExistence type="predicted"/>
<dbReference type="Proteomes" id="UP000316621">
    <property type="component" value="Chromosome 1"/>
</dbReference>
<dbReference type="InterPro" id="IPR032675">
    <property type="entry name" value="LRR_dom_sf"/>
</dbReference>
<comment type="subcellular location">
    <subcellularLocation>
        <location evidence="1">Membrane</location>
        <topology evidence="1">Single-pass membrane protein</topology>
    </subcellularLocation>
</comment>
<evidence type="ECO:0000256" key="8">
    <source>
        <dbReference type="ARBA" id="ARBA00022737"/>
    </source>
</evidence>
<keyword evidence="10" id="KW-0418">Kinase</keyword>
<dbReference type="GO" id="GO:0004674">
    <property type="term" value="F:protein serine/threonine kinase activity"/>
    <property type="evidence" value="ECO:0007669"/>
    <property type="project" value="UniProtKB-KW"/>
</dbReference>
<dbReference type="InterPro" id="IPR013210">
    <property type="entry name" value="LRR_N_plant-typ"/>
</dbReference>
<keyword evidence="6 15" id="KW-0812">Transmembrane</keyword>
<dbReference type="GO" id="GO:0005524">
    <property type="term" value="F:ATP binding"/>
    <property type="evidence" value="ECO:0007669"/>
    <property type="project" value="UniProtKB-KW"/>
</dbReference>
<keyword evidence="8" id="KW-0677">Repeat</keyword>
<keyword evidence="3" id="KW-0723">Serine/threonine-protein kinase</keyword>
<evidence type="ECO:0000313" key="19">
    <source>
        <dbReference type="Proteomes" id="UP000316621"/>
    </source>
</evidence>
<evidence type="ECO:0000256" key="7">
    <source>
        <dbReference type="ARBA" id="ARBA00022729"/>
    </source>
</evidence>
<dbReference type="OMA" id="TKWVERC"/>
<evidence type="ECO:0000256" key="5">
    <source>
        <dbReference type="ARBA" id="ARBA00022679"/>
    </source>
</evidence>
<evidence type="ECO:0000256" key="11">
    <source>
        <dbReference type="ARBA" id="ARBA00022840"/>
    </source>
</evidence>
<keyword evidence="11" id="KW-0067">ATP-binding</keyword>
<feature type="transmembrane region" description="Helical" evidence="15">
    <location>
        <begin position="247"/>
        <end position="268"/>
    </location>
</feature>
<dbReference type="Pfam" id="PF13855">
    <property type="entry name" value="LRR_8"/>
    <property type="match status" value="1"/>
</dbReference>
<dbReference type="EC" id="2.7.11.1" evidence="2"/>
<evidence type="ECO:0000256" key="2">
    <source>
        <dbReference type="ARBA" id="ARBA00012513"/>
    </source>
</evidence>
<dbReference type="InterPro" id="IPR001611">
    <property type="entry name" value="Leu-rich_rpt"/>
</dbReference>
<keyword evidence="19" id="KW-1185">Reference proteome</keyword>
<dbReference type="AlphaFoldDB" id="A0A4Y7ILE8"/>
<evidence type="ECO:0000256" key="10">
    <source>
        <dbReference type="ARBA" id="ARBA00022777"/>
    </source>
</evidence>
<evidence type="ECO:0000256" key="6">
    <source>
        <dbReference type="ARBA" id="ARBA00022692"/>
    </source>
</evidence>
<evidence type="ECO:0000256" key="13">
    <source>
        <dbReference type="ARBA" id="ARBA00023136"/>
    </source>
</evidence>
<evidence type="ECO:0000313" key="18">
    <source>
        <dbReference type="EMBL" id="RZC48285.1"/>
    </source>
</evidence>
<reference evidence="18 19" key="1">
    <citation type="journal article" date="2018" name="Science">
        <title>The opium poppy genome and morphinan production.</title>
        <authorList>
            <person name="Guo L."/>
            <person name="Winzer T."/>
            <person name="Yang X."/>
            <person name="Li Y."/>
            <person name="Ning Z."/>
            <person name="He Z."/>
            <person name="Teodor R."/>
            <person name="Lu Y."/>
            <person name="Bowser T.A."/>
            <person name="Graham I.A."/>
            <person name="Ye K."/>
        </authorList>
    </citation>
    <scope>NUCLEOTIDE SEQUENCE [LARGE SCALE GENOMIC DNA]</scope>
    <source>
        <strain evidence="19">cv. HN1</strain>
        <tissue evidence="18">Leaves</tissue>
    </source>
</reference>
<dbReference type="STRING" id="3469.A0A4Y7ILE8"/>
<protein>
    <recommendedName>
        <fullName evidence="2">non-specific serine/threonine protein kinase</fullName>
        <ecNumber evidence="2">2.7.11.1</ecNumber>
    </recommendedName>
</protein>
<evidence type="ECO:0000256" key="1">
    <source>
        <dbReference type="ARBA" id="ARBA00004167"/>
    </source>
</evidence>
<evidence type="ECO:0000259" key="17">
    <source>
        <dbReference type="Pfam" id="PF08263"/>
    </source>
</evidence>